<dbReference type="AlphaFoldDB" id="A0A6J7C9K0"/>
<evidence type="ECO:0000313" key="2">
    <source>
        <dbReference type="EMBL" id="CAB4936590.1"/>
    </source>
</evidence>
<dbReference type="EMBL" id="CAFBIZ010000252">
    <property type="protein sequence ID" value="CAB4852303.1"/>
    <property type="molecule type" value="Genomic_DNA"/>
</dbReference>
<proteinExistence type="predicted"/>
<accession>A0A6J7C9K0</accession>
<reference evidence="1" key="1">
    <citation type="submission" date="2020-05" db="EMBL/GenBank/DDBJ databases">
        <authorList>
            <person name="Chiriac C."/>
            <person name="Salcher M."/>
            <person name="Ghai R."/>
            <person name="Kavagutti S V."/>
        </authorList>
    </citation>
    <scope>NUCLEOTIDE SEQUENCE</scope>
</reference>
<dbReference type="EMBL" id="CAFBND010000022">
    <property type="protein sequence ID" value="CAB4936590.1"/>
    <property type="molecule type" value="Genomic_DNA"/>
</dbReference>
<name>A0A6J7C9K0_9ZZZZ</name>
<organism evidence="1">
    <name type="scientific">freshwater metagenome</name>
    <dbReference type="NCBI Taxonomy" id="449393"/>
    <lineage>
        <taxon>unclassified sequences</taxon>
        <taxon>metagenomes</taxon>
        <taxon>ecological metagenomes</taxon>
    </lineage>
</organism>
<evidence type="ECO:0000313" key="1">
    <source>
        <dbReference type="EMBL" id="CAB4852303.1"/>
    </source>
</evidence>
<protein>
    <submittedName>
        <fullName evidence="1">Unannotated protein</fullName>
    </submittedName>
</protein>
<sequence length="56" mass="6379">MVASTCPLTPRHYGGGQESRAFTRVGLTVVRSIEEHRNRSLSRRLEVMRIVRSLVI</sequence>
<gene>
    <name evidence="1" type="ORF">UFOPK3268_01593</name>
    <name evidence="2" type="ORF">UFOPK3752_00771</name>
    <name evidence="3" type="ORF">UFOPK4150_01729</name>
</gene>
<dbReference type="EMBL" id="CAFBPU010000039">
    <property type="protein sequence ID" value="CAB5036959.1"/>
    <property type="molecule type" value="Genomic_DNA"/>
</dbReference>
<evidence type="ECO:0000313" key="3">
    <source>
        <dbReference type="EMBL" id="CAB5036959.1"/>
    </source>
</evidence>